<gene>
    <name evidence="3" type="ORF">B5M09_012515</name>
</gene>
<organism evidence="3 4">
    <name type="scientific">Aphanomyces astaci</name>
    <name type="common">Crayfish plague agent</name>
    <dbReference type="NCBI Taxonomy" id="112090"/>
    <lineage>
        <taxon>Eukaryota</taxon>
        <taxon>Sar</taxon>
        <taxon>Stramenopiles</taxon>
        <taxon>Oomycota</taxon>
        <taxon>Saprolegniomycetes</taxon>
        <taxon>Saprolegniales</taxon>
        <taxon>Verrucalvaceae</taxon>
        <taxon>Aphanomyces</taxon>
    </lineage>
</organism>
<feature type="compositionally biased region" description="Polar residues" evidence="1">
    <location>
        <begin position="13"/>
        <end position="22"/>
    </location>
</feature>
<dbReference type="InterPro" id="IPR015403">
    <property type="entry name" value="Mon2/Sec7/BIG1-like_HDS"/>
</dbReference>
<reference evidence="3" key="1">
    <citation type="submission" date="2018-07" db="EMBL/GenBank/DDBJ databases">
        <title>Annotation of Aphanomyces astaci genome assembly.</title>
        <authorList>
            <person name="Studholme D.J."/>
        </authorList>
    </citation>
    <scope>NUCLEOTIDE SEQUENCE [LARGE SCALE GENOMIC DNA]</scope>
    <source>
        <strain evidence="3">Pc</strain>
    </source>
</reference>
<comment type="caution">
    <text evidence="3">The sequence shown here is derived from an EMBL/GenBank/DDBJ whole genome shotgun (WGS) entry which is preliminary data.</text>
</comment>
<feature type="domain" description="Mon2/Sec7/BIG1-like HDS" evidence="2">
    <location>
        <begin position="344"/>
        <end position="382"/>
    </location>
</feature>
<feature type="non-terminal residue" evidence="3">
    <location>
        <position position="1"/>
    </location>
</feature>
<feature type="region of interest" description="Disordered" evidence="1">
    <location>
        <begin position="1"/>
        <end position="29"/>
    </location>
</feature>
<dbReference type="Proteomes" id="UP000284702">
    <property type="component" value="Unassembled WGS sequence"/>
</dbReference>
<sequence length="382" mass="42370">VKASEAYFKRKSPSSNANAETKSSPPPSSYVVSSTENVYVKPMFEIVWAPLLAVCSVLFETSDHPVAIQYCLDGFKHAIHLLQMQSERDAYVSVLANFTAVQHSATRSIGTKQIEAIKTLIAIAVKEGNFLGDAWRDVLQCISHLARLQLHAQGLQADTQFFVSPPSNGLPGSTSTSASKRLTSFGHAYSFISNPFTLPHPTQSPKFKPLTVSEDQLMAMEAQNAQRIADQIDGLASDRVFSNSPFLTDTSVQEFVQQLCIVSLTECQGLTGSGMTVRTAAALPRVFSLQKLVEVADMNMHVRSRVVWASMWSVLRRHFTTIGCHDNLGIAMYAIDSLKQLSMKFLEKDELRDFNFQRLFLTPFEIIMANAVATEIRELVLR</sequence>
<dbReference type="VEuPathDB" id="FungiDB:H257_13748"/>
<evidence type="ECO:0000259" key="2">
    <source>
        <dbReference type="Pfam" id="PF09324"/>
    </source>
</evidence>
<dbReference type="EMBL" id="MZMZ02004522">
    <property type="protein sequence ID" value="RQM19211.1"/>
    <property type="molecule type" value="Genomic_DNA"/>
</dbReference>
<name>A0A3R7W913_APHAT</name>
<keyword evidence="4" id="KW-1185">Reference proteome</keyword>
<protein>
    <recommendedName>
        <fullName evidence="2">Mon2/Sec7/BIG1-like HDS domain-containing protein</fullName>
    </recommendedName>
</protein>
<dbReference type="PANTHER" id="PTHR10663:SF375">
    <property type="entry name" value="LD29171P"/>
    <property type="match status" value="1"/>
</dbReference>
<evidence type="ECO:0000256" key="1">
    <source>
        <dbReference type="SAM" id="MobiDB-lite"/>
    </source>
</evidence>
<dbReference type="AlphaFoldDB" id="A0A3R7W913"/>
<proteinExistence type="predicted"/>
<accession>A0A3R7W913</accession>
<dbReference type="Pfam" id="PF09324">
    <property type="entry name" value="Sec7-like_HDS"/>
    <property type="match status" value="1"/>
</dbReference>
<evidence type="ECO:0000313" key="4">
    <source>
        <dbReference type="Proteomes" id="UP000284702"/>
    </source>
</evidence>
<evidence type="ECO:0000313" key="3">
    <source>
        <dbReference type="EMBL" id="RQM19211.1"/>
    </source>
</evidence>
<dbReference type="PANTHER" id="PTHR10663">
    <property type="entry name" value="GUANYL-NUCLEOTIDE EXCHANGE FACTOR"/>
    <property type="match status" value="1"/>
</dbReference>